<dbReference type="RefSeq" id="WP_208313664.1">
    <property type="nucleotide sequence ID" value="NZ_JAELYA010000003.1"/>
</dbReference>
<accession>A0ABS3TPY4</accession>
<keyword evidence="3" id="KW-1185">Reference proteome</keyword>
<sequence>MGNPPRIGRMMENLYKTPEANLVEPVQQEEGAFFVTSLSKMALLYLATFGLYGVFWFYKQWDLQRAAMLPKRIVPAARGLFYVFFTHSLCARINQSLEQNGHPAWNHRGDAWQVVILTILSNGLSEVADRYTGLSLYSFASLLFLLSPLYPMLSIQRQVNLASGDPQGERNSGMSGLNMLFIVLGIVLWLLVLLGYGIEAFPELQA</sequence>
<dbReference type="EMBL" id="JAELYA010000003">
    <property type="protein sequence ID" value="MBO3275725.1"/>
    <property type="molecule type" value="Genomic_DNA"/>
</dbReference>
<evidence type="ECO:0000313" key="3">
    <source>
        <dbReference type="Proteomes" id="UP000669060"/>
    </source>
</evidence>
<keyword evidence="1" id="KW-0812">Transmembrane</keyword>
<proteinExistence type="predicted"/>
<evidence type="ECO:0000313" key="2">
    <source>
        <dbReference type="EMBL" id="MBO3275725.1"/>
    </source>
</evidence>
<comment type="caution">
    <text evidence="2">The sequence shown here is derived from an EMBL/GenBank/DDBJ whole genome shotgun (WGS) entry which is preliminary data.</text>
</comment>
<keyword evidence="1" id="KW-1133">Transmembrane helix</keyword>
<keyword evidence="1" id="KW-0472">Membrane</keyword>
<dbReference type="Proteomes" id="UP000669060">
    <property type="component" value="Unassembled WGS sequence"/>
</dbReference>
<gene>
    <name evidence="2" type="ORF">JFY56_10860</name>
</gene>
<evidence type="ECO:0000256" key="1">
    <source>
        <dbReference type="SAM" id="Phobius"/>
    </source>
</evidence>
<protein>
    <submittedName>
        <fullName evidence="2">MFS transporter permease</fullName>
    </submittedName>
</protein>
<organism evidence="2 3">
    <name type="scientific">Pseudomonas schmalbachii</name>
    <dbReference type="NCBI Taxonomy" id="2816993"/>
    <lineage>
        <taxon>Bacteria</taxon>
        <taxon>Pseudomonadati</taxon>
        <taxon>Pseudomonadota</taxon>
        <taxon>Gammaproteobacteria</taxon>
        <taxon>Pseudomonadales</taxon>
        <taxon>Pseudomonadaceae</taxon>
        <taxon>Pseudomonas</taxon>
    </lineage>
</organism>
<reference evidence="2 3" key="1">
    <citation type="submission" date="2020-12" db="EMBL/GenBank/DDBJ databases">
        <title>Pseudomonas schmalbachii sp. nov. isolated from millipede gut.</title>
        <authorList>
            <person name="Shelomi M."/>
        </authorList>
    </citation>
    <scope>NUCLEOTIDE SEQUENCE [LARGE SCALE GENOMIC DNA]</scope>
    <source>
        <strain evidence="2 3">Milli4</strain>
    </source>
</reference>
<name>A0ABS3TPY4_9PSED</name>
<feature type="transmembrane region" description="Helical" evidence="1">
    <location>
        <begin position="42"/>
        <end position="58"/>
    </location>
</feature>
<feature type="transmembrane region" description="Helical" evidence="1">
    <location>
        <begin position="176"/>
        <end position="198"/>
    </location>
</feature>
<feature type="transmembrane region" description="Helical" evidence="1">
    <location>
        <begin position="134"/>
        <end position="155"/>
    </location>
</feature>